<dbReference type="InterPro" id="IPR004358">
    <property type="entry name" value="Sig_transdc_His_kin-like_C"/>
</dbReference>
<proteinExistence type="predicted"/>
<evidence type="ECO:0000256" key="4">
    <source>
        <dbReference type="ARBA" id="ARBA00022500"/>
    </source>
</evidence>
<dbReference type="SMART" id="SM00387">
    <property type="entry name" value="HATPase_c"/>
    <property type="match status" value="1"/>
</dbReference>
<evidence type="ECO:0000256" key="10">
    <source>
        <dbReference type="ARBA" id="ARBA00023012"/>
    </source>
</evidence>
<dbReference type="GO" id="GO:0005737">
    <property type="term" value="C:cytoplasm"/>
    <property type="evidence" value="ECO:0007669"/>
    <property type="project" value="InterPro"/>
</dbReference>
<feature type="domain" description="Histidine kinase" evidence="14">
    <location>
        <begin position="352"/>
        <end position="590"/>
    </location>
</feature>
<dbReference type="Proteomes" id="UP000178449">
    <property type="component" value="Unassembled WGS sequence"/>
</dbReference>
<dbReference type="InterPro" id="IPR003594">
    <property type="entry name" value="HATPase_dom"/>
</dbReference>
<dbReference type="SMART" id="SM00073">
    <property type="entry name" value="HPT"/>
    <property type="match status" value="1"/>
</dbReference>
<dbReference type="InterPro" id="IPR051315">
    <property type="entry name" value="Bact_Chemotaxis_CheA"/>
</dbReference>
<dbReference type="InterPro" id="IPR036097">
    <property type="entry name" value="HisK_dim/P_sf"/>
</dbReference>
<feature type="modified residue" description="Phosphohistidine" evidence="12">
    <location>
        <position position="194"/>
    </location>
</feature>
<dbReference type="SUPFAM" id="SSF55874">
    <property type="entry name" value="ATPase domain of HSP90 chaperone/DNA topoisomerase II/histidine kinase"/>
    <property type="match status" value="1"/>
</dbReference>
<dbReference type="PROSITE" id="PS50109">
    <property type="entry name" value="HIS_KIN"/>
    <property type="match status" value="1"/>
</dbReference>
<dbReference type="PANTHER" id="PTHR43395">
    <property type="entry name" value="SENSOR HISTIDINE KINASE CHEA"/>
    <property type="match status" value="1"/>
</dbReference>
<evidence type="ECO:0000313" key="17">
    <source>
        <dbReference type="EMBL" id="OGG93554.1"/>
    </source>
</evidence>
<reference evidence="17 18" key="1">
    <citation type="journal article" date="2016" name="Nat. Commun.">
        <title>Thousands of microbial genomes shed light on interconnected biogeochemical processes in an aquifer system.</title>
        <authorList>
            <person name="Anantharaman K."/>
            <person name="Brown C.T."/>
            <person name="Hug L.A."/>
            <person name="Sharon I."/>
            <person name="Castelle C.J."/>
            <person name="Probst A.J."/>
            <person name="Thomas B.C."/>
            <person name="Singh A."/>
            <person name="Wilkins M.J."/>
            <person name="Karaoz U."/>
            <person name="Brodie E.L."/>
            <person name="Williams K.H."/>
            <person name="Hubbard S.S."/>
            <person name="Banfield J.F."/>
        </authorList>
    </citation>
    <scope>NUCLEOTIDE SEQUENCE [LARGE SCALE GENOMIC DNA]</scope>
</reference>
<dbReference type="InterPro" id="IPR036890">
    <property type="entry name" value="HATPase_C_sf"/>
</dbReference>
<dbReference type="SUPFAM" id="SSF47384">
    <property type="entry name" value="Homodimeric domain of signal transducing histidine kinase"/>
    <property type="match status" value="1"/>
</dbReference>
<dbReference type="GO" id="GO:0006935">
    <property type="term" value="P:chemotaxis"/>
    <property type="evidence" value="ECO:0007669"/>
    <property type="project" value="InterPro"/>
</dbReference>
<dbReference type="PANTHER" id="PTHR43395:SF10">
    <property type="entry name" value="CHEMOTAXIS PROTEIN CHEA"/>
    <property type="match status" value="1"/>
</dbReference>
<dbReference type="PROSITE" id="PS50851">
    <property type="entry name" value="CHEW"/>
    <property type="match status" value="1"/>
</dbReference>
<dbReference type="SUPFAM" id="SSF50341">
    <property type="entry name" value="CheW-like"/>
    <property type="match status" value="1"/>
</dbReference>
<evidence type="ECO:0000256" key="5">
    <source>
        <dbReference type="ARBA" id="ARBA00022553"/>
    </source>
</evidence>
<dbReference type="Pfam" id="PF02518">
    <property type="entry name" value="HATPase_c"/>
    <property type="match status" value="1"/>
</dbReference>
<dbReference type="Pfam" id="PF01584">
    <property type="entry name" value="CheW"/>
    <property type="match status" value="1"/>
</dbReference>
<evidence type="ECO:0000256" key="1">
    <source>
        <dbReference type="ARBA" id="ARBA00000085"/>
    </source>
</evidence>
<keyword evidence="10" id="KW-0902">Two-component regulatory system</keyword>
<keyword evidence="4" id="KW-0145">Chemotaxis</keyword>
<dbReference type="GO" id="GO:0000155">
    <property type="term" value="F:phosphorelay sensor kinase activity"/>
    <property type="evidence" value="ECO:0007669"/>
    <property type="project" value="InterPro"/>
</dbReference>
<dbReference type="InterPro" id="IPR002545">
    <property type="entry name" value="CheW-lke_dom"/>
</dbReference>
<dbReference type="Pfam" id="PF02895">
    <property type="entry name" value="H-kinase_dim"/>
    <property type="match status" value="1"/>
</dbReference>
<keyword evidence="6" id="KW-0808">Transferase</keyword>
<accession>A0A1F6G618</accession>
<dbReference type="Gene3D" id="1.10.287.560">
    <property type="entry name" value="Histidine kinase CheA-like, homodimeric domain"/>
    <property type="match status" value="1"/>
</dbReference>
<dbReference type="Pfam" id="PF01627">
    <property type="entry name" value="Hpt"/>
    <property type="match status" value="1"/>
</dbReference>
<dbReference type="Gene3D" id="1.20.120.160">
    <property type="entry name" value="HPT domain"/>
    <property type="match status" value="1"/>
</dbReference>
<dbReference type="AlphaFoldDB" id="A0A1F6G618"/>
<dbReference type="SMART" id="SM00260">
    <property type="entry name" value="CheW"/>
    <property type="match status" value="1"/>
</dbReference>
<keyword evidence="5 12" id="KW-0597">Phosphoprotein</keyword>
<evidence type="ECO:0000256" key="11">
    <source>
        <dbReference type="ARBA" id="ARBA00035100"/>
    </source>
</evidence>
<dbReference type="PROSITE" id="PS50894">
    <property type="entry name" value="HPT"/>
    <property type="match status" value="1"/>
</dbReference>
<feature type="domain" description="HPt" evidence="16">
    <location>
        <begin position="147"/>
        <end position="251"/>
    </location>
</feature>
<comment type="function">
    <text evidence="11">Involved in the transmission of sensory signals from the chemoreceptors to the flagellar motors. CheA is autophosphorylated; it can transfer its phosphate group to either CheB or CheY.</text>
</comment>
<dbReference type="InterPro" id="IPR036061">
    <property type="entry name" value="CheW-like_dom_sf"/>
</dbReference>
<dbReference type="InterPro" id="IPR036641">
    <property type="entry name" value="HPT_dom_sf"/>
</dbReference>
<sequence>MEAKIRKQIEKKLASPRKALQASLIEADLRECKLTNLTDIMLPFDELTGVFGAHPELSEFGKALEFCNDLLGQIATEHISHYTGLSYVFTVYELMSDQLDLFLKGDTNLDRFHLFLEKVSQAFLGVENVKVVLASSSQEVIQDMPPQDLIDDGTFSDFINEVTDGLETVEENILEMEQDPSQLSLIDLLFRVMHTIKGTAGFMGMPTISKVAHKTEDVLGEIRDGKRGLVPNVFDLMFKSVDTLKNLIIQLTSLVQGTEVKPVNIGNFFRALDVVYGLAEPDPNIEQPKAQSPLSKEEETNAAAMLAAMEEAGEQPGPGATKDEPTLSDVAKKGDSGKGPTKIQDMLKVPAERLDELSNLVGEMVVALSLLTQNPIMAELTDRNVNSQLDHLDKITESLRDKVLGIRMFPIGTVFSKLSRQVRDLSQKSGKKIDLQLKGVDTLVDKSIIDNIYAPLMHLVRNSIDHGIEPPGERGDKNEVGEVEIKAQHLGDAIEIAISDDGKGLDKERILEKAIERGLVKNKESLTEKEIFGFIFMPGFSTAKQVTDISGRGVGMDVVRKTIESLRGKIETESTPGKGTKFILKMPLTTSIIEGLVVAVGGNRFIMPILDVLQTITPEREDLKGIQGRENEFFLLAGEMIPIVRLYEVYQLEPDVTDPGQAVLVVVNSAGKKYGIMVDELLHRQQIVIQPLGERFKRLKGVSGGTILGDGRVGLILDPVSLVQKQPIQEEV</sequence>
<evidence type="ECO:0000256" key="13">
    <source>
        <dbReference type="SAM" id="MobiDB-lite"/>
    </source>
</evidence>
<feature type="compositionally biased region" description="Basic and acidic residues" evidence="13">
    <location>
        <begin position="321"/>
        <end position="336"/>
    </location>
</feature>
<evidence type="ECO:0000256" key="3">
    <source>
        <dbReference type="ARBA" id="ARBA00021495"/>
    </source>
</evidence>
<name>A0A1F6G618_9PROT</name>
<dbReference type="InterPro" id="IPR004105">
    <property type="entry name" value="CheA-like_dim"/>
</dbReference>
<keyword evidence="8" id="KW-0418">Kinase</keyword>
<evidence type="ECO:0000256" key="6">
    <source>
        <dbReference type="ARBA" id="ARBA00022679"/>
    </source>
</evidence>
<evidence type="ECO:0000259" key="14">
    <source>
        <dbReference type="PROSITE" id="PS50109"/>
    </source>
</evidence>
<evidence type="ECO:0000256" key="8">
    <source>
        <dbReference type="ARBA" id="ARBA00022777"/>
    </source>
</evidence>
<evidence type="ECO:0000259" key="15">
    <source>
        <dbReference type="PROSITE" id="PS50851"/>
    </source>
</evidence>
<comment type="catalytic activity">
    <reaction evidence="1">
        <text>ATP + protein L-histidine = ADP + protein N-phospho-L-histidine.</text>
        <dbReference type="EC" id="2.7.13.3"/>
    </reaction>
</comment>
<evidence type="ECO:0000259" key="16">
    <source>
        <dbReference type="PROSITE" id="PS50894"/>
    </source>
</evidence>
<dbReference type="EMBL" id="MFNE01000047">
    <property type="protein sequence ID" value="OGG93554.1"/>
    <property type="molecule type" value="Genomic_DNA"/>
</dbReference>
<dbReference type="STRING" id="1817772.A2527_11645"/>
<keyword evidence="7" id="KW-0547">Nucleotide-binding</keyword>
<dbReference type="SUPFAM" id="SSF47226">
    <property type="entry name" value="Histidine-containing phosphotransfer domain, HPT domain"/>
    <property type="match status" value="1"/>
</dbReference>
<dbReference type="EC" id="2.7.13.3" evidence="2"/>
<organism evidence="17 18">
    <name type="scientific">Candidatus Lambdaproteobacteria bacterium RIFOXYD2_FULL_50_16</name>
    <dbReference type="NCBI Taxonomy" id="1817772"/>
    <lineage>
        <taxon>Bacteria</taxon>
        <taxon>Pseudomonadati</taxon>
        <taxon>Pseudomonadota</taxon>
        <taxon>Candidatus Lambdaproteobacteria</taxon>
    </lineage>
</organism>
<dbReference type="CDD" id="cd00088">
    <property type="entry name" value="HPT"/>
    <property type="match status" value="1"/>
</dbReference>
<comment type="caution">
    <text evidence="17">The sequence shown here is derived from an EMBL/GenBank/DDBJ whole genome shotgun (WGS) entry which is preliminary data.</text>
</comment>
<dbReference type="Gene3D" id="3.30.565.10">
    <property type="entry name" value="Histidine kinase-like ATPase, C-terminal domain"/>
    <property type="match status" value="1"/>
</dbReference>
<dbReference type="CDD" id="cd16916">
    <property type="entry name" value="HATPase_CheA-like"/>
    <property type="match status" value="1"/>
</dbReference>
<evidence type="ECO:0000256" key="12">
    <source>
        <dbReference type="PROSITE-ProRule" id="PRU00110"/>
    </source>
</evidence>
<dbReference type="Gene3D" id="2.30.30.40">
    <property type="entry name" value="SH3 Domains"/>
    <property type="match status" value="1"/>
</dbReference>
<keyword evidence="9" id="KW-0067">ATP-binding</keyword>
<evidence type="ECO:0000256" key="2">
    <source>
        <dbReference type="ARBA" id="ARBA00012438"/>
    </source>
</evidence>
<dbReference type="InterPro" id="IPR005467">
    <property type="entry name" value="His_kinase_dom"/>
</dbReference>
<feature type="domain" description="CheW-like" evidence="15">
    <location>
        <begin position="592"/>
        <end position="728"/>
    </location>
</feature>
<dbReference type="InterPro" id="IPR008207">
    <property type="entry name" value="Sig_transdc_His_kin_Hpt_dom"/>
</dbReference>
<dbReference type="InterPro" id="IPR037006">
    <property type="entry name" value="CheA-like_homodim_sf"/>
</dbReference>
<dbReference type="SMART" id="SM01231">
    <property type="entry name" value="H-kinase_dim"/>
    <property type="match status" value="1"/>
</dbReference>
<protein>
    <recommendedName>
        <fullName evidence="3">Chemotaxis protein CheA</fullName>
        <ecNumber evidence="2">2.7.13.3</ecNumber>
    </recommendedName>
</protein>
<dbReference type="FunFam" id="3.30.565.10:FF:000016">
    <property type="entry name" value="Chemotaxis protein CheA, putative"/>
    <property type="match status" value="1"/>
</dbReference>
<gene>
    <name evidence="17" type="ORF">A2527_11645</name>
</gene>
<feature type="region of interest" description="Disordered" evidence="13">
    <location>
        <begin position="312"/>
        <end position="343"/>
    </location>
</feature>
<evidence type="ECO:0000256" key="7">
    <source>
        <dbReference type="ARBA" id="ARBA00022741"/>
    </source>
</evidence>
<dbReference type="PRINTS" id="PR00344">
    <property type="entry name" value="BCTRLSENSOR"/>
</dbReference>
<dbReference type="CDD" id="cd00731">
    <property type="entry name" value="CheA_reg"/>
    <property type="match status" value="1"/>
</dbReference>
<evidence type="ECO:0000256" key="9">
    <source>
        <dbReference type="ARBA" id="ARBA00022840"/>
    </source>
</evidence>
<evidence type="ECO:0000313" key="18">
    <source>
        <dbReference type="Proteomes" id="UP000178449"/>
    </source>
</evidence>